<feature type="transmembrane region" description="Helical" evidence="14">
    <location>
        <begin position="707"/>
        <end position="727"/>
    </location>
</feature>
<keyword evidence="7 14" id="KW-0479">Metal-binding</keyword>
<keyword evidence="10" id="KW-1278">Translocase</keyword>
<keyword evidence="17" id="KW-1185">Reference proteome</keyword>
<keyword evidence="9 14" id="KW-0067">ATP-binding</keyword>
<keyword evidence="11 14" id="KW-1133">Transmembrane helix</keyword>
<feature type="domain" description="HMA" evidence="15">
    <location>
        <begin position="9"/>
        <end position="74"/>
    </location>
</feature>
<evidence type="ECO:0000256" key="14">
    <source>
        <dbReference type="RuleBase" id="RU362081"/>
    </source>
</evidence>
<dbReference type="InterPro" id="IPR008250">
    <property type="entry name" value="ATPase_P-typ_transduc_dom_A_sf"/>
</dbReference>
<feature type="transmembrane region" description="Helical" evidence="14">
    <location>
        <begin position="346"/>
        <end position="368"/>
    </location>
</feature>
<sequence length="740" mass="76238">MTASSVPSDSTSFAITGMTCAACATRLEKVIGRVPGVTAVSVNIATEKAAVEGGETLSLAAVVAAVERAGFGAVPLSEDSAATEADLRRQAAAKARRELILFAVSAALTLPLVLNMLPPLLGREMLLTPWQELLLATPVQFWIGARFYRGAFGALRGGLGNMDVLVVLGTTAAWAFSAWRVLTADPAHAGHLALYFEGAAVVITLVLLGKVMESRAKRSAGAALRALMTLRPETARVEQGDRVVELPVAAVRAGDRVLVRPGERIPVDGTVVDGASAVDEALLTGESLPQDRGPGDRVIGGSVNGNGLLTVQATAVGADATLSRIITLVEQAQTGKAPVQKLVDRVSAVFVPVVVVLAAVSFFGWWLIGGSLEGGFVAAVSVLVIACPCALGLATPTALMVGTGVAARHGILIRDAQALEVAHRVTAVVFDKTGTLTVGHPVLTGIAGDDRREILRLAAALQQGSEHPLAKAVREQAAAEALTVPPLKDFQALTGRGATAVIEGQPLWIGSRRLMQDLGVETAPQEDWAARQEQQGQSVMWLASEAGLLGALAVSDPVRPTSARAVSLLKGLGAETVMLTGDNRVTAQAVAAAVGVDRVRAEVLPADKAAEISALQASGRVVAMVGDGVNDAPALAQADLGVAMGAGSDVAMQTAGLTLMRSDPLVLVAALSISAATWRKIRHNLLWAFGYNVVALPLAMAGQMSPALAGAAMAFSSVSVVTSSLLLRRWQGPAGDGVTR</sequence>
<dbReference type="InterPro" id="IPR001757">
    <property type="entry name" value="P_typ_ATPase"/>
</dbReference>
<evidence type="ECO:0000256" key="11">
    <source>
        <dbReference type="ARBA" id="ARBA00022989"/>
    </source>
</evidence>
<dbReference type="PROSITE" id="PS01229">
    <property type="entry name" value="COF_2"/>
    <property type="match status" value="1"/>
</dbReference>
<evidence type="ECO:0000256" key="7">
    <source>
        <dbReference type="ARBA" id="ARBA00022723"/>
    </source>
</evidence>
<dbReference type="PROSITE" id="PS00154">
    <property type="entry name" value="ATPASE_E1_E2"/>
    <property type="match status" value="1"/>
</dbReference>
<keyword evidence="12" id="KW-0406">Ion transport</keyword>
<evidence type="ECO:0000256" key="3">
    <source>
        <dbReference type="ARBA" id="ARBA00012517"/>
    </source>
</evidence>
<evidence type="ECO:0000256" key="13">
    <source>
        <dbReference type="ARBA" id="ARBA00023136"/>
    </source>
</evidence>
<proteinExistence type="inferred from homology"/>
<keyword evidence="8 14" id="KW-0547">Nucleotide-binding</keyword>
<dbReference type="GO" id="GO:0140581">
    <property type="term" value="F:P-type monovalent copper transporter activity"/>
    <property type="evidence" value="ECO:0007669"/>
    <property type="project" value="UniProtKB-EC"/>
</dbReference>
<dbReference type="Gene3D" id="3.30.70.100">
    <property type="match status" value="1"/>
</dbReference>
<dbReference type="EC" id="7.2.2.8" evidence="3"/>
<reference evidence="16 17" key="1">
    <citation type="submission" date="2020-08" db="EMBL/GenBank/DDBJ databases">
        <title>Genomic Encyclopedia of Type Strains, Phase IV (KMG-IV): sequencing the most valuable type-strain genomes for metagenomic binning, comparative biology and taxonomic classification.</title>
        <authorList>
            <person name="Goeker M."/>
        </authorList>
    </citation>
    <scope>NUCLEOTIDE SEQUENCE [LARGE SCALE GENOMIC DNA]</scope>
    <source>
        <strain evidence="16 17">DSM 11590</strain>
    </source>
</reference>
<dbReference type="InterPro" id="IPR044492">
    <property type="entry name" value="P_typ_ATPase_HD_dom"/>
</dbReference>
<feature type="transmembrane region" description="Helical" evidence="14">
    <location>
        <begin position="133"/>
        <end position="152"/>
    </location>
</feature>
<accession>A0A7W9ZGG2</accession>
<dbReference type="RefSeq" id="WP_184263421.1">
    <property type="nucleotide sequence ID" value="NZ_JACIIX010000006.1"/>
</dbReference>
<dbReference type="FunFam" id="2.70.150.10:FF:000020">
    <property type="entry name" value="Copper-exporting P-type ATPase A"/>
    <property type="match status" value="1"/>
</dbReference>
<dbReference type="PANTHER" id="PTHR43520:SF8">
    <property type="entry name" value="P-TYPE CU(+) TRANSPORTER"/>
    <property type="match status" value="1"/>
</dbReference>
<protein>
    <recommendedName>
        <fullName evidence="3">P-type Cu(+) transporter</fullName>
        <ecNumber evidence="3">7.2.2.8</ecNumber>
    </recommendedName>
</protein>
<evidence type="ECO:0000256" key="12">
    <source>
        <dbReference type="ARBA" id="ARBA00023065"/>
    </source>
</evidence>
<keyword evidence="6 14" id="KW-0812">Transmembrane</keyword>
<dbReference type="InterPro" id="IPR018303">
    <property type="entry name" value="ATPase_P-typ_P_site"/>
</dbReference>
<evidence type="ECO:0000256" key="6">
    <source>
        <dbReference type="ARBA" id="ARBA00022692"/>
    </source>
</evidence>
<evidence type="ECO:0000259" key="15">
    <source>
        <dbReference type="PROSITE" id="PS50846"/>
    </source>
</evidence>
<keyword evidence="5 14" id="KW-1003">Cell membrane</keyword>
<dbReference type="CDD" id="cd02094">
    <property type="entry name" value="P-type_ATPase_Cu-like"/>
    <property type="match status" value="1"/>
</dbReference>
<evidence type="ECO:0000256" key="8">
    <source>
        <dbReference type="ARBA" id="ARBA00022741"/>
    </source>
</evidence>
<evidence type="ECO:0000313" key="16">
    <source>
        <dbReference type="EMBL" id="MBB6210598.1"/>
    </source>
</evidence>
<dbReference type="SUPFAM" id="SSF56784">
    <property type="entry name" value="HAD-like"/>
    <property type="match status" value="1"/>
</dbReference>
<dbReference type="FunFam" id="3.30.70.100:FF:000005">
    <property type="entry name" value="Copper-exporting P-type ATPase A"/>
    <property type="match status" value="1"/>
</dbReference>
<dbReference type="SFLD" id="SFLDG00002">
    <property type="entry name" value="C1.7:_P-type_atpase_like"/>
    <property type="match status" value="1"/>
</dbReference>
<dbReference type="PROSITE" id="PS50846">
    <property type="entry name" value="HMA_2"/>
    <property type="match status" value="1"/>
</dbReference>
<feature type="transmembrane region" description="Helical" evidence="14">
    <location>
        <begin position="684"/>
        <end position="701"/>
    </location>
</feature>
<dbReference type="NCBIfam" id="TIGR01525">
    <property type="entry name" value="ATPase-IB_hvy"/>
    <property type="match status" value="1"/>
</dbReference>
<dbReference type="InterPro" id="IPR027256">
    <property type="entry name" value="P-typ_ATPase_IB"/>
</dbReference>
<dbReference type="GO" id="GO:0005507">
    <property type="term" value="F:copper ion binding"/>
    <property type="evidence" value="ECO:0007669"/>
    <property type="project" value="TreeGrafter"/>
</dbReference>
<dbReference type="Gene3D" id="3.40.1110.10">
    <property type="entry name" value="Calcium-transporting ATPase, cytoplasmic domain N"/>
    <property type="match status" value="1"/>
</dbReference>
<feature type="transmembrane region" description="Helical" evidence="14">
    <location>
        <begin position="188"/>
        <end position="208"/>
    </location>
</feature>
<dbReference type="SUPFAM" id="SSF81653">
    <property type="entry name" value="Calcium ATPase, transduction domain A"/>
    <property type="match status" value="1"/>
</dbReference>
<keyword evidence="4" id="KW-0813">Transport</keyword>
<dbReference type="Pfam" id="PF00403">
    <property type="entry name" value="HMA"/>
    <property type="match status" value="1"/>
</dbReference>
<feature type="transmembrane region" description="Helical" evidence="14">
    <location>
        <begin position="374"/>
        <end position="394"/>
    </location>
</feature>
<dbReference type="SUPFAM" id="SSF55008">
    <property type="entry name" value="HMA, heavy metal-associated domain"/>
    <property type="match status" value="1"/>
</dbReference>
<dbReference type="Pfam" id="PF00122">
    <property type="entry name" value="E1-E2_ATPase"/>
    <property type="match status" value="1"/>
</dbReference>
<evidence type="ECO:0000256" key="9">
    <source>
        <dbReference type="ARBA" id="ARBA00022840"/>
    </source>
</evidence>
<dbReference type="PANTHER" id="PTHR43520">
    <property type="entry name" value="ATP7, ISOFORM B"/>
    <property type="match status" value="1"/>
</dbReference>
<dbReference type="InterPro" id="IPR006121">
    <property type="entry name" value="HMA_dom"/>
</dbReference>
<organism evidence="16 17">
    <name type="scientific">Novispirillum itersonii</name>
    <name type="common">Aquaspirillum itersonii</name>
    <dbReference type="NCBI Taxonomy" id="189"/>
    <lineage>
        <taxon>Bacteria</taxon>
        <taxon>Pseudomonadati</taxon>
        <taxon>Pseudomonadota</taxon>
        <taxon>Alphaproteobacteria</taxon>
        <taxon>Rhodospirillales</taxon>
        <taxon>Novispirillaceae</taxon>
        <taxon>Novispirillum</taxon>
    </lineage>
</organism>
<evidence type="ECO:0000256" key="10">
    <source>
        <dbReference type="ARBA" id="ARBA00022967"/>
    </source>
</evidence>
<comment type="subcellular location">
    <subcellularLocation>
        <location evidence="1">Cell membrane</location>
        <topology evidence="1">Multi-pass membrane protein</topology>
    </subcellularLocation>
</comment>
<dbReference type="AlphaFoldDB" id="A0A7W9ZGG2"/>
<dbReference type="Gene3D" id="2.70.150.10">
    <property type="entry name" value="Calcium-transporting ATPase, cytoplasmic transduction domain A"/>
    <property type="match status" value="1"/>
</dbReference>
<dbReference type="InterPro" id="IPR036412">
    <property type="entry name" value="HAD-like_sf"/>
</dbReference>
<feature type="transmembrane region" description="Helical" evidence="14">
    <location>
        <begin position="164"/>
        <end position="182"/>
    </location>
</feature>
<name>A0A7W9ZGG2_NOVIT</name>
<evidence type="ECO:0000256" key="5">
    <source>
        <dbReference type="ARBA" id="ARBA00022475"/>
    </source>
</evidence>
<dbReference type="GO" id="GO:0005524">
    <property type="term" value="F:ATP binding"/>
    <property type="evidence" value="ECO:0007669"/>
    <property type="project" value="UniProtKB-UniRule"/>
</dbReference>
<dbReference type="InterPro" id="IPR023298">
    <property type="entry name" value="ATPase_P-typ_TM_dom_sf"/>
</dbReference>
<dbReference type="InterPro" id="IPR023214">
    <property type="entry name" value="HAD_sf"/>
</dbReference>
<dbReference type="PRINTS" id="PR00943">
    <property type="entry name" value="CUATPASE"/>
</dbReference>
<evidence type="ECO:0000256" key="4">
    <source>
        <dbReference type="ARBA" id="ARBA00022448"/>
    </source>
</evidence>
<dbReference type="InterPro" id="IPR036163">
    <property type="entry name" value="HMA_dom_sf"/>
</dbReference>
<dbReference type="SFLD" id="SFLDS00003">
    <property type="entry name" value="Haloacid_Dehalogenase"/>
    <property type="match status" value="1"/>
</dbReference>
<dbReference type="GO" id="GO:0016887">
    <property type="term" value="F:ATP hydrolysis activity"/>
    <property type="evidence" value="ECO:0007669"/>
    <property type="project" value="InterPro"/>
</dbReference>
<dbReference type="Gene3D" id="3.40.50.1000">
    <property type="entry name" value="HAD superfamily/HAD-like"/>
    <property type="match status" value="1"/>
</dbReference>
<dbReference type="InterPro" id="IPR059000">
    <property type="entry name" value="ATPase_P-type_domA"/>
</dbReference>
<dbReference type="CDD" id="cd00371">
    <property type="entry name" value="HMA"/>
    <property type="match status" value="1"/>
</dbReference>
<evidence type="ECO:0000256" key="1">
    <source>
        <dbReference type="ARBA" id="ARBA00004651"/>
    </source>
</evidence>
<evidence type="ECO:0000313" key="17">
    <source>
        <dbReference type="Proteomes" id="UP000544872"/>
    </source>
</evidence>
<dbReference type="PRINTS" id="PR00119">
    <property type="entry name" value="CATATPASE"/>
</dbReference>
<dbReference type="SFLD" id="SFLDF00027">
    <property type="entry name" value="p-type_atpase"/>
    <property type="match status" value="1"/>
</dbReference>
<keyword evidence="13 14" id="KW-0472">Membrane</keyword>
<evidence type="ECO:0000256" key="2">
    <source>
        <dbReference type="ARBA" id="ARBA00006024"/>
    </source>
</evidence>
<dbReference type="GO" id="GO:0060003">
    <property type="term" value="P:copper ion export"/>
    <property type="evidence" value="ECO:0007669"/>
    <property type="project" value="UniProtKB-ARBA"/>
</dbReference>
<dbReference type="GO" id="GO:0043682">
    <property type="term" value="F:P-type divalent copper transporter activity"/>
    <property type="evidence" value="ECO:0007669"/>
    <property type="project" value="TreeGrafter"/>
</dbReference>
<dbReference type="GO" id="GO:0055070">
    <property type="term" value="P:copper ion homeostasis"/>
    <property type="evidence" value="ECO:0007669"/>
    <property type="project" value="TreeGrafter"/>
</dbReference>
<gene>
    <name evidence="16" type="ORF">FHS48_002014</name>
</gene>
<dbReference type="EMBL" id="JACIIX010000006">
    <property type="protein sequence ID" value="MBB6210598.1"/>
    <property type="molecule type" value="Genomic_DNA"/>
</dbReference>
<comment type="caution">
    <text evidence="16">The sequence shown here is derived from an EMBL/GenBank/DDBJ whole genome shotgun (WGS) entry which is preliminary data.</text>
</comment>
<dbReference type="Proteomes" id="UP000544872">
    <property type="component" value="Unassembled WGS sequence"/>
</dbReference>
<dbReference type="Pfam" id="PF00702">
    <property type="entry name" value="Hydrolase"/>
    <property type="match status" value="1"/>
</dbReference>
<dbReference type="InterPro" id="IPR023299">
    <property type="entry name" value="ATPase_P-typ_cyto_dom_N"/>
</dbReference>
<dbReference type="NCBIfam" id="TIGR01511">
    <property type="entry name" value="ATPase-IB1_Cu"/>
    <property type="match status" value="1"/>
</dbReference>
<feature type="transmembrane region" description="Helical" evidence="14">
    <location>
        <begin position="99"/>
        <end position="121"/>
    </location>
</feature>
<dbReference type="GO" id="GO:0005886">
    <property type="term" value="C:plasma membrane"/>
    <property type="evidence" value="ECO:0007669"/>
    <property type="project" value="UniProtKB-SubCell"/>
</dbReference>
<comment type="similarity">
    <text evidence="2 14">Belongs to the cation transport ATPase (P-type) (TC 3.A.3) family. Type IB subfamily.</text>
</comment>
<dbReference type="NCBIfam" id="TIGR01494">
    <property type="entry name" value="ATPase_P-type"/>
    <property type="match status" value="1"/>
</dbReference>
<dbReference type="SUPFAM" id="SSF81665">
    <property type="entry name" value="Calcium ATPase, transmembrane domain M"/>
    <property type="match status" value="1"/>
</dbReference>